<keyword evidence="9 13" id="KW-0234">DNA repair</keyword>
<evidence type="ECO:0000256" key="12">
    <source>
        <dbReference type="ARBA" id="ARBA00070128"/>
    </source>
</evidence>
<dbReference type="InterPro" id="IPR041471">
    <property type="entry name" value="UvrB_inter"/>
</dbReference>
<keyword evidence="2 13" id="KW-0963">Cytoplasm</keyword>
<dbReference type="CDD" id="cd17991">
    <property type="entry name" value="DEXHc_TRCF"/>
    <property type="match status" value="1"/>
</dbReference>
<dbReference type="InterPro" id="IPR014001">
    <property type="entry name" value="Helicase_ATP-bd"/>
</dbReference>
<evidence type="ECO:0000256" key="9">
    <source>
        <dbReference type="ARBA" id="ARBA00023204"/>
    </source>
</evidence>
<dbReference type="SUPFAM" id="SSF141259">
    <property type="entry name" value="CarD-like"/>
    <property type="match status" value="1"/>
</dbReference>
<dbReference type="SUPFAM" id="SSF143517">
    <property type="entry name" value="TRCF domain-like"/>
    <property type="match status" value="1"/>
</dbReference>
<dbReference type="InterPro" id="IPR047112">
    <property type="entry name" value="RecG/Mfd"/>
</dbReference>
<evidence type="ECO:0000256" key="3">
    <source>
        <dbReference type="ARBA" id="ARBA00022741"/>
    </source>
</evidence>
<keyword evidence="17" id="KW-1185">Reference proteome</keyword>
<evidence type="ECO:0000256" key="4">
    <source>
        <dbReference type="ARBA" id="ARBA00022763"/>
    </source>
</evidence>
<accession>A0A6C2UH26</accession>
<dbReference type="Gene3D" id="3.40.50.11180">
    <property type="match status" value="1"/>
</dbReference>
<dbReference type="InterPro" id="IPR036101">
    <property type="entry name" value="CarD-like/TRCF_RID_sf"/>
</dbReference>
<dbReference type="PROSITE" id="PS51192">
    <property type="entry name" value="HELICASE_ATP_BIND_1"/>
    <property type="match status" value="1"/>
</dbReference>
<dbReference type="InterPro" id="IPR003711">
    <property type="entry name" value="CarD-like/TRCF_RID"/>
</dbReference>
<comment type="similarity">
    <text evidence="10 13">In the N-terminal section; belongs to the UvrB family.</text>
</comment>
<keyword evidence="4 13" id="KW-0227">DNA damage</keyword>
<evidence type="ECO:0000259" key="14">
    <source>
        <dbReference type="PROSITE" id="PS51192"/>
    </source>
</evidence>
<dbReference type="GO" id="GO:0003684">
    <property type="term" value="F:damaged DNA binding"/>
    <property type="evidence" value="ECO:0007669"/>
    <property type="project" value="InterPro"/>
</dbReference>
<sequence length="1050" mass="118390">MTFDDPKTSTLRVNGEVLKCVSPGNARSDDSPVSMQALLCRDIFQNKKTNILWIAADVREMDKLHESLQTLSPSVSDRAIHLFQPLEKDPAVFGEHLKLVEYIRKPLCHGTLRDRAAFRDAGFIIITCPQAMEQEVPVAGESEQAVRTLGLGEEHPLEELTEWMAEAGYEFGVEVYSQGEAALRGGILDCWPPGAPRPVRIEFFGNEVDSIRYFDDQTQCSIEKTNSIQLPQMDFGFAGEETCLLTELLPENTLIVNDSRFTNHDSQKIESGFSFYDTGLFAVSYDTHPKEAEQARRRFVDQRCAEASSDWTVHFFFETKGTLNRFRELYDDLEGFLSLELHPGVLHESAVDHTRKILVVTESDFYAYHTNRNAHARHTKRFHKQQDRVSEAADIQPGDFVVHVEHGVGKYLGLVETSFSGRSMEVLSIEYAKGEKVYLPVTQAHLLTRYKGMGKQTPKPHTLGGRKWRNDKAGAEEAVQDLASQLLQTQAERQAKRGYRFSKDTAMQAEFEAAFPYTETPDQLTSSDELKRDMEKLRPMDRLLCGDVGFGKTEVAMRAAFKAVMDGMQVAVLVPTTILAQQHYDTFVERMAAFPIRVDMVSRFRTRAQQSQTLVRTLEGEVDILIGTHRILSKDVNFKNLGLVIIDEEQRFGVTAKEHLKELRKQVDVITMSATPIPRTLYMSLTGVRDLSTIKTAPQERQPVDTNVIPYDEEIITEAIRMELHRNGQVFYLHNRVKTIHHVENRLMALVPEARIAVAHGQMGETELSQIMHAFVEGRFDVLLCTTIIESGVDIPNCNTLLVENAERFGLSDLYQLRGRVGRSSHKAFAYMMLSPGGDIIDAARDRMNAIKRYTGLGSGFRLALRDLELRGAGNMLGAKQSGHISAVGFDLYCQLLKRTIAIMQGKKPPPLMDVVVKIDFLDLSPKSGDKATGAFIPYEYIEDENLRLRLYQRMSALATKQEISMMKREIKDRFGKLPQQVQRLMLIAELRIVAADCGVKSVIVRNRKVMLSKDNDYLTFGGRHPLLDEGPATAMLKELIGIILECGGN</sequence>
<dbReference type="Pfam" id="PF00270">
    <property type="entry name" value="DEAD"/>
    <property type="match status" value="1"/>
</dbReference>
<feature type="domain" description="Helicase C-terminal" evidence="15">
    <location>
        <begin position="703"/>
        <end position="869"/>
    </location>
</feature>
<comment type="function">
    <text evidence="13">Couples transcription and DNA repair by recognizing RNA polymerase (RNAP) stalled at DNA lesions. Mediates ATP-dependent release of RNAP and its truncated transcript from the DNA, and recruitment of nucleotide excision repair machinery to the damaged site.</text>
</comment>
<dbReference type="Pfam" id="PF02559">
    <property type="entry name" value="CarD_TRCF_RID"/>
    <property type="match status" value="1"/>
</dbReference>
<dbReference type="Pfam" id="PF17757">
    <property type="entry name" value="UvrB_inter"/>
    <property type="match status" value="1"/>
</dbReference>
<dbReference type="PANTHER" id="PTHR47964:SF1">
    <property type="entry name" value="ATP-DEPENDENT DNA HELICASE HOMOLOG RECG, CHLOROPLASTIC"/>
    <property type="match status" value="1"/>
</dbReference>
<dbReference type="SMART" id="SM00490">
    <property type="entry name" value="HELICc"/>
    <property type="match status" value="1"/>
</dbReference>
<evidence type="ECO:0000256" key="6">
    <source>
        <dbReference type="ARBA" id="ARBA00022806"/>
    </source>
</evidence>
<keyword evidence="8 13" id="KW-0238">DNA-binding</keyword>
<dbReference type="PROSITE" id="PS51194">
    <property type="entry name" value="HELICASE_CTER"/>
    <property type="match status" value="1"/>
</dbReference>
<dbReference type="GO" id="GO:0005737">
    <property type="term" value="C:cytoplasm"/>
    <property type="evidence" value="ECO:0007669"/>
    <property type="project" value="UniProtKB-SubCell"/>
</dbReference>
<dbReference type="GO" id="GO:0005524">
    <property type="term" value="F:ATP binding"/>
    <property type="evidence" value="ECO:0007669"/>
    <property type="project" value="UniProtKB-UniRule"/>
</dbReference>
<comment type="similarity">
    <text evidence="11 13">In the C-terminal section; belongs to the helicase family. RecG subfamily.</text>
</comment>
<evidence type="ECO:0000256" key="7">
    <source>
        <dbReference type="ARBA" id="ARBA00022840"/>
    </source>
</evidence>
<keyword evidence="6" id="KW-0347">Helicase</keyword>
<evidence type="ECO:0000259" key="15">
    <source>
        <dbReference type="PROSITE" id="PS51194"/>
    </source>
</evidence>
<dbReference type="SMART" id="SM00487">
    <property type="entry name" value="DEXDc"/>
    <property type="match status" value="1"/>
</dbReference>
<dbReference type="EC" id="3.6.4.-" evidence="13"/>
<evidence type="ECO:0000256" key="13">
    <source>
        <dbReference type="HAMAP-Rule" id="MF_00969"/>
    </source>
</evidence>
<evidence type="ECO:0000256" key="5">
    <source>
        <dbReference type="ARBA" id="ARBA00022801"/>
    </source>
</evidence>
<keyword evidence="5 13" id="KW-0378">Hydrolase</keyword>
<dbReference type="FunFam" id="3.40.50.300:FF:000546">
    <property type="entry name" value="Transcription-repair-coupling factor"/>
    <property type="match status" value="1"/>
</dbReference>
<dbReference type="InterPro" id="IPR004576">
    <property type="entry name" value="Mfd"/>
</dbReference>
<dbReference type="Pfam" id="PF00271">
    <property type="entry name" value="Helicase_C"/>
    <property type="match status" value="1"/>
</dbReference>
<keyword evidence="7 13" id="KW-0067">ATP-binding</keyword>
<gene>
    <name evidence="13 16" type="primary">mfd</name>
    <name evidence="16" type="ORF">SCARR_00559</name>
</gene>
<dbReference type="Gene3D" id="3.40.50.300">
    <property type="entry name" value="P-loop containing nucleotide triphosphate hydrolases"/>
    <property type="match status" value="2"/>
</dbReference>
<dbReference type="Gene3D" id="3.30.2060.10">
    <property type="entry name" value="Penicillin-binding protein 1b domain"/>
    <property type="match status" value="1"/>
</dbReference>
<dbReference type="AlphaFoldDB" id="A0A6C2UH26"/>
<dbReference type="GO" id="GO:0016787">
    <property type="term" value="F:hydrolase activity"/>
    <property type="evidence" value="ECO:0007669"/>
    <property type="project" value="UniProtKB-KW"/>
</dbReference>
<proteinExistence type="inferred from homology"/>
<dbReference type="SMART" id="SM01058">
    <property type="entry name" value="CarD_TRCF"/>
    <property type="match status" value="1"/>
</dbReference>
<organism evidence="16 17">
    <name type="scientific">Pontiella sulfatireligans</name>
    <dbReference type="NCBI Taxonomy" id="2750658"/>
    <lineage>
        <taxon>Bacteria</taxon>
        <taxon>Pseudomonadati</taxon>
        <taxon>Kiritimatiellota</taxon>
        <taxon>Kiritimatiellia</taxon>
        <taxon>Kiritimatiellales</taxon>
        <taxon>Pontiellaceae</taxon>
        <taxon>Pontiella</taxon>
    </lineage>
</organism>
<reference evidence="16 17" key="1">
    <citation type="submission" date="2019-04" db="EMBL/GenBank/DDBJ databases">
        <authorList>
            <person name="Van Vliet M D."/>
        </authorList>
    </citation>
    <scope>NUCLEOTIDE SEQUENCE [LARGE SCALE GENOMIC DNA]</scope>
    <source>
        <strain evidence="16 17">F21</strain>
    </source>
</reference>
<dbReference type="InterPro" id="IPR037235">
    <property type="entry name" value="TRCF-like_C_D7"/>
</dbReference>
<dbReference type="Proteomes" id="UP000346198">
    <property type="component" value="Unassembled WGS sequence"/>
</dbReference>
<dbReference type="GO" id="GO:0003678">
    <property type="term" value="F:DNA helicase activity"/>
    <property type="evidence" value="ECO:0007669"/>
    <property type="project" value="TreeGrafter"/>
</dbReference>
<dbReference type="Gene3D" id="3.90.1150.50">
    <property type="entry name" value="Transcription-repair-coupling factor, D7 domain"/>
    <property type="match status" value="1"/>
</dbReference>
<dbReference type="EMBL" id="CAAHFH010000001">
    <property type="protein sequence ID" value="VGO18506.1"/>
    <property type="molecule type" value="Genomic_DNA"/>
</dbReference>
<dbReference type="Pfam" id="PF03461">
    <property type="entry name" value="TRCF"/>
    <property type="match status" value="1"/>
</dbReference>
<dbReference type="InterPro" id="IPR027417">
    <property type="entry name" value="P-loop_NTPase"/>
</dbReference>
<evidence type="ECO:0000256" key="2">
    <source>
        <dbReference type="ARBA" id="ARBA00022490"/>
    </source>
</evidence>
<evidence type="ECO:0000313" key="17">
    <source>
        <dbReference type="Proteomes" id="UP000346198"/>
    </source>
</evidence>
<dbReference type="InterPro" id="IPR011545">
    <property type="entry name" value="DEAD/DEAH_box_helicase_dom"/>
</dbReference>
<name>A0A6C2UH26_9BACT</name>
<evidence type="ECO:0000256" key="8">
    <source>
        <dbReference type="ARBA" id="ARBA00023125"/>
    </source>
</evidence>
<dbReference type="PANTHER" id="PTHR47964">
    <property type="entry name" value="ATP-DEPENDENT DNA HELICASE HOMOLOG RECG, CHLOROPLASTIC"/>
    <property type="match status" value="1"/>
</dbReference>
<dbReference type="NCBIfam" id="TIGR00580">
    <property type="entry name" value="mfd"/>
    <property type="match status" value="1"/>
</dbReference>
<protein>
    <recommendedName>
        <fullName evidence="12 13">Transcription-repair-coupling factor</fullName>
        <shortName evidence="13">TRCF</shortName>
        <ecNumber evidence="13">3.6.4.-</ecNumber>
    </recommendedName>
</protein>
<dbReference type="InterPro" id="IPR005118">
    <property type="entry name" value="TRCF_C"/>
</dbReference>
<dbReference type="SUPFAM" id="SSF52540">
    <property type="entry name" value="P-loop containing nucleoside triphosphate hydrolases"/>
    <property type="match status" value="3"/>
</dbReference>
<dbReference type="HAMAP" id="MF_00969">
    <property type="entry name" value="TRCF"/>
    <property type="match status" value="1"/>
</dbReference>
<comment type="subcellular location">
    <subcellularLocation>
        <location evidence="1 13">Cytoplasm</location>
    </subcellularLocation>
</comment>
<evidence type="ECO:0000313" key="16">
    <source>
        <dbReference type="EMBL" id="VGO18506.1"/>
    </source>
</evidence>
<dbReference type="GO" id="GO:0000716">
    <property type="term" value="P:transcription-coupled nucleotide-excision repair, DNA damage recognition"/>
    <property type="evidence" value="ECO:0007669"/>
    <property type="project" value="UniProtKB-UniRule"/>
</dbReference>
<dbReference type="Gene3D" id="2.40.10.170">
    <property type="match status" value="1"/>
</dbReference>
<feature type="domain" description="Helicase ATP-binding" evidence="14">
    <location>
        <begin position="533"/>
        <end position="694"/>
    </location>
</feature>
<evidence type="ECO:0000256" key="1">
    <source>
        <dbReference type="ARBA" id="ARBA00004496"/>
    </source>
</evidence>
<evidence type="ECO:0000256" key="10">
    <source>
        <dbReference type="ARBA" id="ARBA00061104"/>
    </source>
</evidence>
<evidence type="ECO:0000256" key="11">
    <source>
        <dbReference type="ARBA" id="ARBA00061399"/>
    </source>
</evidence>
<keyword evidence="3 13" id="KW-0547">Nucleotide-binding</keyword>
<dbReference type="SMART" id="SM00982">
    <property type="entry name" value="TRCF"/>
    <property type="match status" value="1"/>
</dbReference>
<dbReference type="GO" id="GO:0006355">
    <property type="term" value="P:regulation of DNA-templated transcription"/>
    <property type="evidence" value="ECO:0007669"/>
    <property type="project" value="UniProtKB-UniRule"/>
</dbReference>
<dbReference type="InterPro" id="IPR001650">
    <property type="entry name" value="Helicase_C-like"/>
</dbReference>